<keyword evidence="3 4" id="KW-0464">Manganese</keyword>
<dbReference type="CDD" id="cd16009">
    <property type="entry name" value="PPM"/>
    <property type="match status" value="1"/>
</dbReference>
<proteinExistence type="inferred from homology"/>
<feature type="binding site" evidence="4">
    <location>
        <position position="287"/>
    </location>
    <ligand>
        <name>Mn(2+)</name>
        <dbReference type="ChEBI" id="CHEBI:29035"/>
        <label>2</label>
    </ligand>
</feature>
<evidence type="ECO:0000256" key="3">
    <source>
        <dbReference type="ARBA" id="ARBA00023211"/>
    </source>
</evidence>
<comment type="catalytic activity">
    <reaction evidence="4">
        <text>2-deoxy-alpha-D-ribose 1-phosphate = 2-deoxy-D-ribose 5-phosphate</text>
        <dbReference type="Rhea" id="RHEA:27658"/>
        <dbReference type="ChEBI" id="CHEBI:57259"/>
        <dbReference type="ChEBI" id="CHEBI:62877"/>
        <dbReference type="EC" id="5.4.2.7"/>
    </reaction>
</comment>
<dbReference type="Pfam" id="PF01676">
    <property type="entry name" value="Metalloenzyme"/>
    <property type="match status" value="1"/>
</dbReference>
<name>A0ABV7Z906_9DEIO</name>
<evidence type="ECO:0000256" key="2">
    <source>
        <dbReference type="ARBA" id="ARBA00022723"/>
    </source>
</evidence>
<evidence type="ECO:0000256" key="5">
    <source>
        <dbReference type="NCBIfam" id="TIGR01696"/>
    </source>
</evidence>
<evidence type="ECO:0000259" key="6">
    <source>
        <dbReference type="Pfam" id="PF01676"/>
    </source>
</evidence>
<accession>A0ABV7Z906</accession>
<sequence length="392" mass="42103">MLLSIIVLDSVGVGELPDAEAFGDRGAYTLNHTLAAAPVALPNLSRLGLGRIPTVHTSAHTVLPDVPVSGGHGRMREVSPGKDTSTGHWEFMGVQLQHAFQVFPQGFPARIMAAFDAATGRGHLCNAVYSGTDVIRDFGEEHRQTGFPIVYTSADSVFQIAAHEDVVPLETLYAWCQAARDLLQGEDAVARVIARPFRGAFPFERANEHRRDFSLEPPRTVLDALKDAGCAVVGIGKIPDIYAHRGFTEEIHTDDNADGTAKTIARIRQAAQDGTHGLIFTNLVDFDSKFGHRRDPHGYSACLAAFDAALPDILAALPRDSALLVISDHGNDPTWRGTDHTREYGLLLTSRPGGAAVDLGERATFADVGATAARALGAAWDGPGEEFWTQIA</sequence>
<dbReference type="InterPro" id="IPR024052">
    <property type="entry name" value="Phosphopentomutase_DeoB_cap_sf"/>
</dbReference>
<dbReference type="HAMAP" id="MF_00740">
    <property type="entry name" value="Phosphopentomut"/>
    <property type="match status" value="1"/>
</dbReference>
<dbReference type="EMBL" id="JBHRZG010000008">
    <property type="protein sequence ID" value="MFC3832781.1"/>
    <property type="molecule type" value="Genomic_DNA"/>
</dbReference>
<comment type="subcellular location">
    <subcellularLocation>
        <location evidence="4">Cytoplasm</location>
    </subcellularLocation>
</comment>
<dbReference type="SUPFAM" id="SSF143856">
    <property type="entry name" value="DeoB insert domain-like"/>
    <property type="match status" value="1"/>
</dbReference>
<dbReference type="GO" id="GO:0008973">
    <property type="term" value="F:phosphopentomutase activity"/>
    <property type="evidence" value="ECO:0007669"/>
    <property type="project" value="UniProtKB-EC"/>
</dbReference>
<comment type="pathway">
    <text evidence="4">Carbohydrate degradation; 2-deoxy-D-ribose 1-phosphate degradation; D-glyceraldehyde 3-phosphate and acetaldehyde from 2-deoxy-alpha-D-ribose 1-phosphate: step 1/2.</text>
</comment>
<feature type="binding site" evidence="4">
    <location>
        <position position="9"/>
    </location>
    <ligand>
        <name>Mn(2+)</name>
        <dbReference type="ChEBI" id="CHEBI:29035"/>
        <label>1</label>
    </ligand>
</feature>
<comment type="caution">
    <text evidence="7">The sequence shown here is derived from an EMBL/GenBank/DDBJ whole genome shotgun (WGS) entry which is preliminary data.</text>
</comment>
<dbReference type="PIRSF" id="PIRSF001491">
    <property type="entry name" value="Ppentomutase"/>
    <property type="match status" value="1"/>
</dbReference>
<comment type="catalytic activity">
    <reaction evidence="4">
        <text>alpha-D-ribose 1-phosphate = D-ribose 5-phosphate</text>
        <dbReference type="Rhea" id="RHEA:18793"/>
        <dbReference type="ChEBI" id="CHEBI:57720"/>
        <dbReference type="ChEBI" id="CHEBI:78346"/>
        <dbReference type="EC" id="5.4.2.7"/>
    </reaction>
</comment>
<organism evidence="7 8">
    <name type="scientific">Deinococcus rufus</name>
    <dbReference type="NCBI Taxonomy" id="2136097"/>
    <lineage>
        <taxon>Bacteria</taxon>
        <taxon>Thermotogati</taxon>
        <taxon>Deinococcota</taxon>
        <taxon>Deinococci</taxon>
        <taxon>Deinococcales</taxon>
        <taxon>Deinococcaceae</taxon>
        <taxon>Deinococcus</taxon>
    </lineage>
</organism>
<evidence type="ECO:0000256" key="1">
    <source>
        <dbReference type="ARBA" id="ARBA00010373"/>
    </source>
</evidence>
<evidence type="ECO:0000313" key="7">
    <source>
        <dbReference type="EMBL" id="MFC3832781.1"/>
    </source>
</evidence>
<dbReference type="InterPro" id="IPR010045">
    <property type="entry name" value="DeoB"/>
</dbReference>
<dbReference type="Gene3D" id="3.40.720.10">
    <property type="entry name" value="Alkaline Phosphatase, subunit A"/>
    <property type="match status" value="1"/>
</dbReference>
<dbReference type="PANTHER" id="PTHR21110:SF0">
    <property type="entry name" value="PHOSPHOPENTOMUTASE"/>
    <property type="match status" value="1"/>
</dbReference>
<keyword evidence="2 4" id="KW-0479">Metal-binding</keyword>
<feature type="binding site" evidence="4">
    <location>
        <position position="329"/>
    </location>
    <ligand>
        <name>Mn(2+)</name>
        <dbReference type="ChEBI" id="CHEBI:29035"/>
        <label>1</label>
    </ligand>
</feature>
<comment type="function">
    <text evidence="4">Isomerase that catalyzes the conversion of deoxy-ribose 1-phosphate (dRib-1-P) and ribose 1-phosphate (Rib-1-P) to deoxy-ribose 5-phosphate (dRib-5-P) and ribose 5-phosphate (Rib-5-P), respectively.</text>
</comment>
<keyword evidence="8" id="KW-1185">Reference proteome</keyword>
<dbReference type="Proteomes" id="UP001595803">
    <property type="component" value="Unassembled WGS sequence"/>
</dbReference>
<feature type="domain" description="Metalloenzyme" evidence="6">
    <location>
        <begin position="4"/>
        <end position="377"/>
    </location>
</feature>
<dbReference type="RefSeq" id="WP_322473975.1">
    <property type="nucleotide sequence ID" value="NZ_JBHRZG010000008.1"/>
</dbReference>
<keyword evidence="4 7" id="KW-0413">Isomerase</keyword>
<gene>
    <name evidence="4" type="primary">deoB</name>
    <name evidence="7" type="ORF">ACFOSB_07920</name>
</gene>
<feature type="binding site" evidence="4">
    <location>
        <position position="340"/>
    </location>
    <ligand>
        <name>Mn(2+)</name>
        <dbReference type="ChEBI" id="CHEBI:29035"/>
        <label>2</label>
    </ligand>
</feature>
<dbReference type="Gene3D" id="3.30.70.1250">
    <property type="entry name" value="Phosphopentomutase"/>
    <property type="match status" value="1"/>
</dbReference>
<evidence type="ECO:0000256" key="4">
    <source>
        <dbReference type="HAMAP-Rule" id="MF_00740"/>
    </source>
</evidence>
<dbReference type="PANTHER" id="PTHR21110">
    <property type="entry name" value="PHOSPHOPENTOMUTASE"/>
    <property type="match status" value="1"/>
</dbReference>
<dbReference type="EC" id="5.4.2.7" evidence="4 5"/>
<feature type="binding site" evidence="4">
    <location>
        <position position="328"/>
    </location>
    <ligand>
        <name>Mn(2+)</name>
        <dbReference type="ChEBI" id="CHEBI:29035"/>
        <label>1</label>
    </ligand>
</feature>
<dbReference type="InterPro" id="IPR006124">
    <property type="entry name" value="Metalloenzyme"/>
</dbReference>
<dbReference type="NCBIfam" id="NF003766">
    <property type="entry name" value="PRK05362.1"/>
    <property type="match status" value="1"/>
</dbReference>
<protein>
    <recommendedName>
        <fullName evidence="4 5">Phosphopentomutase</fullName>
        <ecNumber evidence="4 5">5.4.2.7</ecNumber>
    </recommendedName>
    <alternativeName>
        <fullName evidence="4">Phosphodeoxyribomutase</fullName>
    </alternativeName>
</protein>
<keyword evidence="4" id="KW-0963">Cytoplasm</keyword>
<dbReference type="InterPro" id="IPR017850">
    <property type="entry name" value="Alkaline_phosphatase_core_sf"/>
</dbReference>
<comment type="similarity">
    <text evidence="1 4">Belongs to the phosphopentomutase family.</text>
</comment>
<dbReference type="SUPFAM" id="SSF53649">
    <property type="entry name" value="Alkaline phosphatase-like"/>
    <property type="match status" value="1"/>
</dbReference>
<dbReference type="NCBIfam" id="TIGR01696">
    <property type="entry name" value="deoB"/>
    <property type="match status" value="1"/>
</dbReference>
<reference evidence="8" key="1">
    <citation type="journal article" date="2019" name="Int. J. Syst. Evol. Microbiol.">
        <title>The Global Catalogue of Microorganisms (GCM) 10K type strain sequencing project: providing services to taxonomists for standard genome sequencing and annotation.</title>
        <authorList>
            <consortium name="The Broad Institute Genomics Platform"/>
            <consortium name="The Broad Institute Genome Sequencing Center for Infectious Disease"/>
            <person name="Wu L."/>
            <person name="Ma J."/>
        </authorList>
    </citation>
    <scope>NUCLEOTIDE SEQUENCE [LARGE SCALE GENOMIC DNA]</scope>
    <source>
        <strain evidence="8">CCTCC AB 2017081</strain>
    </source>
</reference>
<comment type="cofactor">
    <cofactor evidence="4">
        <name>Mn(2+)</name>
        <dbReference type="ChEBI" id="CHEBI:29035"/>
    </cofactor>
    <text evidence="4">Binds 2 manganese ions.</text>
</comment>
<feature type="binding site" evidence="4">
    <location>
        <position position="292"/>
    </location>
    <ligand>
        <name>Mn(2+)</name>
        <dbReference type="ChEBI" id="CHEBI:29035"/>
        <label>2</label>
    </ligand>
</feature>
<evidence type="ECO:0000313" key="8">
    <source>
        <dbReference type="Proteomes" id="UP001595803"/>
    </source>
</evidence>